<keyword evidence="3" id="KW-1185">Reference proteome</keyword>
<feature type="compositionally biased region" description="Low complexity" evidence="1">
    <location>
        <begin position="77"/>
        <end position="86"/>
    </location>
</feature>
<proteinExistence type="predicted"/>
<gene>
    <name evidence="2" type="ORF">WI372_08195</name>
</gene>
<dbReference type="Proteomes" id="UP001484239">
    <property type="component" value="Unassembled WGS sequence"/>
</dbReference>
<organism evidence="2 3">
    <name type="scientific">Gaopeijia maritima</name>
    <dbReference type="NCBI Taxonomy" id="3119007"/>
    <lineage>
        <taxon>Bacteria</taxon>
        <taxon>Pseudomonadati</taxon>
        <taxon>Gemmatimonadota</taxon>
        <taxon>Longimicrobiia</taxon>
        <taxon>Gaopeijiales</taxon>
        <taxon>Gaopeijiaceae</taxon>
        <taxon>Gaopeijia</taxon>
    </lineage>
</organism>
<feature type="compositionally biased region" description="Basic and acidic residues" evidence="1">
    <location>
        <begin position="89"/>
        <end position="108"/>
    </location>
</feature>
<dbReference type="RefSeq" id="WP_405276871.1">
    <property type="nucleotide sequence ID" value="NZ_JBBHLI010000004.1"/>
</dbReference>
<feature type="region of interest" description="Disordered" evidence="1">
    <location>
        <begin position="77"/>
        <end position="108"/>
    </location>
</feature>
<sequence>MSRTPSELDDLLIRRATEGLDEAEAQRLNALLDAHPEVDSEWVDLLLGELDAALLEGEEDSLSADLRAQLLAAAPDAAAATKGAPAPETPDRGPDPTDAEPAHDDGRSRPWLAWSGWAAAAAVAALWWLPSGETPPAPAAPLDFPAVAALSDAVVAQWAPGGDTTGEEASGEVVWSTLRQAGVMRLRGLAVNDPGQFQYQLWIFDRDRDERYPVDGGVFDVPAGATEAEVIINAKLHVDDPTLFAVTVEPPGGVVVSSRERIATIAQISD</sequence>
<evidence type="ECO:0000313" key="3">
    <source>
        <dbReference type="Proteomes" id="UP001484239"/>
    </source>
</evidence>
<comment type="caution">
    <text evidence="2">The sequence shown here is derived from an EMBL/GenBank/DDBJ whole genome shotgun (WGS) entry which is preliminary data.</text>
</comment>
<evidence type="ECO:0000256" key="1">
    <source>
        <dbReference type="SAM" id="MobiDB-lite"/>
    </source>
</evidence>
<name>A0ABU9E890_9BACT</name>
<accession>A0ABU9E890</accession>
<dbReference type="EMBL" id="JBBHLI010000004">
    <property type="protein sequence ID" value="MEK9500953.1"/>
    <property type="molecule type" value="Genomic_DNA"/>
</dbReference>
<protein>
    <submittedName>
        <fullName evidence="2">Anti-sigma factor</fullName>
    </submittedName>
</protein>
<reference evidence="2 3" key="1">
    <citation type="submission" date="2024-02" db="EMBL/GenBank/DDBJ databases">
        <title>A novel Gemmatimonadota bacterium.</title>
        <authorList>
            <person name="Du Z.-J."/>
            <person name="Ye Y.-Q."/>
        </authorList>
    </citation>
    <scope>NUCLEOTIDE SEQUENCE [LARGE SCALE GENOMIC DNA]</scope>
    <source>
        <strain evidence="2 3">DH-20</strain>
    </source>
</reference>
<evidence type="ECO:0000313" key="2">
    <source>
        <dbReference type="EMBL" id="MEK9500953.1"/>
    </source>
</evidence>